<dbReference type="Proteomes" id="UP000239494">
    <property type="component" value="Unassembled WGS sequence"/>
</dbReference>
<evidence type="ECO:0000256" key="4">
    <source>
        <dbReference type="SAM" id="MobiDB-lite"/>
    </source>
</evidence>
<dbReference type="GO" id="GO:0003700">
    <property type="term" value="F:DNA-binding transcription factor activity"/>
    <property type="evidence" value="ECO:0007669"/>
    <property type="project" value="TreeGrafter"/>
</dbReference>
<feature type="region of interest" description="Disordered" evidence="4">
    <location>
        <begin position="315"/>
        <end position="337"/>
    </location>
</feature>
<feature type="domain" description="HTH lacI-type" evidence="5">
    <location>
        <begin position="2"/>
        <end position="56"/>
    </location>
</feature>
<dbReference type="PROSITE" id="PS50932">
    <property type="entry name" value="HTH_LACI_2"/>
    <property type="match status" value="1"/>
</dbReference>
<evidence type="ECO:0000259" key="5">
    <source>
        <dbReference type="PROSITE" id="PS50932"/>
    </source>
</evidence>
<dbReference type="InterPro" id="IPR028082">
    <property type="entry name" value="Peripla_BP_I"/>
</dbReference>
<comment type="caution">
    <text evidence="6">The sequence shown here is derived from an EMBL/GenBank/DDBJ whole genome shotgun (WGS) entry which is preliminary data.</text>
</comment>
<dbReference type="GO" id="GO:0000976">
    <property type="term" value="F:transcription cis-regulatory region binding"/>
    <property type="evidence" value="ECO:0007669"/>
    <property type="project" value="TreeGrafter"/>
</dbReference>
<dbReference type="PANTHER" id="PTHR30146">
    <property type="entry name" value="LACI-RELATED TRANSCRIPTIONAL REPRESSOR"/>
    <property type="match status" value="1"/>
</dbReference>
<feature type="compositionally biased region" description="Basic and acidic residues" evidence="4">
    <location>
        <begin position="324"/>
        <end position="337"/>
    </location>
</feature>
<evidence type="ECO:0000256" key="3">
    <source>
        <dbReference type="ARBA" id="ARBA00023163"/>
    </source>
</evidence>
<keyword evidence="3" id="KW-0804">Transcription</keyword>
<reference evidence="6 7" key="1">
    <citation type="submission" date="2018-03" db="EMBL/GenBank/DDBJ databases">
        <title>Genomic Encyclopedia of Archaeal and Bacterial Type Strains, Phase II (KMG-II): from individual species to whole genera.</title>
        <authorList>
            <person name="Goeker M."/>
        </authorList>
    </citation>
    <scope>NUCLEOTIDE SEQUENCE [LARGE SCALE GENOMIC DNA]</scope>
    <source>
        <strain evidence="6 7">DSM 44720</strain>
    </source>
</reference>
<dbReference type="PANTHER" id="PTHR30146:SF153">
    <property type="entry name" value="LACTOSE OPERON REPRESSOR"/>
    <property type="match status" value="1"/>
</dbReference>
<dbReference type="CDD" id="cd01392">
    <property type="entry name" value="HTH_LacI"/>
    <property type="match status" value="1"/>
</dbReference>
<name>A0A2T0T4H3_9PSEU</name>
<dbReference type="OrthoDB" id="252678at2"/>
<keyword evidence="7" id="KW-1185">Reference proteome</keyword>
<dbReference type="Pfam" id="PF13377">
    <property type="entry name" value="Peripla_BP_3"/>
    <property type="match status" value="1"/>
</dbReference>
<dbReference type="AlphaFoldDB" id="A0A2T0T4H3"/>
<proteinExistence type="predicted"/>
<dbReference type="InterPro" id="IPR010982">
    <property type="entry name" value="Lambda_DNA-bd_dom_sf"/>
</dbReference>
<sequence length="337" mass="36154">MVTIAEVARHAGVAPSTVSYVLTGRRSISEATKVRVRESLRLLGYHATVSARSAYTARNDVLALVLPLREGMNMPVVTRFLLAVASAARRGGQDVLLLTADDGPDSLRRAVENARVDGLIVMDVEMRDERVPVLRELDRPSVLIGVPADASGLTCVDLDFAAAGARGVDHLADLGHRYVGLLGAPRAVYRRDTGFAHRAMAGFSAAAMRRGVAMTTSPLEHDRGAVQRLVADLLHDHPALTGLVVHNEVGLPLVVESLRALGRKVPEDIAVVALCADDYAELMNPPLTSVHIPAEELGNHAVALLRRKLDGLPTPPLTLLPPRLTDRASADRRTPAR</sequence>
<dbReference type="SUPFAM" id="SSF47413">
    <property type="entry name" value="lambda repressor-like DNA-binding domains"/>
    <property type="match status" value="1"/>
</dbReference>
<dbReference type="SUPFAM" id="SSF53822">
    <property type="entry name" value="Periplasmic binding protein-like I"/>
    <property type="match status" value="1"/>
</dbReference>
<keyword evidence="1" id="KW-0805">Transcription regulation</keyword>
<dbReference type="Pfam" id="PF00356">
    <property type="entry name" value="LacI"/>
    <property type="match status" value="1"/>
</dbReference>
<dbReference type="EMBL" id="PVTF01000006">
    <property type="protein sequence ID" value="PRY40578.1"/>
    <property type="molecule type" value="Genomic_DNA"/>
</dbReference>
<evidence type="ECO:0000256" key="1">
    <source>
        <dbReference type="ARBA" id="ARBA00023015"/>
    </source>
</evidence>
<evidence type="ECO:0000313" key="7">
    <source>
        <dbReference type="Proteomes" id="UP000239494"/>
    </source>
</evidence>
<dbReference type="SMART" id="SM00354">
    <property type="entry name" value="HTH_LACI"/>
    <property type="match status" value="1"/>
</dbReference>
<protein>
    <submittedName>
        <fullName evidence="6">LacI family transcriptional regulator</fullName>
    </submittedName>
</protein>
<accession>A0A2T0T4H3</accession>
<dbReference type="Gene3D" id="3.40.50.2300">
    <property type="match status" value="2"/>
</dbReference>
<evidence type="ECO:0000313" key="6">
    <source>
        <dbReference type="EMBL" id="PRY40578.1"/>
    </source>
</evidence>
<dbReference type="CDD" id="cd06267">
    <property type="entry name" value="PBP1_LacI_sugar_binding-like"/>
    <property type="match status" value="1"/>
</dbReference>
<evidence type="ECO:0000256" key="2">
    <source>
        <dbReference type="ARBA" id="ARBA00023125"/>
    </source>
</evidence>
<keyword evidence="2" id="KW-0238">DNA-binding</keyword>
<gene>
    <name evidence="6" type="ORF">CLV43_106319</name>
</gene>
<dbReference type="Gene3D" id="1.10.260.40">
    <property type="entry name" value="lambda repressor-like DNA-binding domains"/>
    <property type="match status" value="1"/>
</dbReference>
<organism evidence="6 7">
    <name type="scientific">Umezawaea tangerina</name>
    <dbReference type="NCBI Taxonomy" id="84725"/>
    <lineage>
        <taxon>Bacteria</taxon>
        <taxon>Bacillati</taxon>
        <taxon>Actinomycetota</taxon>
        <taxon>Actinomycetes</taxon>
        <taxon>Pseudonocardiales</taxon>
        <taxon>Pseudonocardiaceae</taxon>
        <taxon>Umezawaea</taxon>
    </lineage>
</organism>
<dbReference type="InterPro" id="IPR000843">
    <property type="entry name" value="HTH_LacI"/>
</dbReference>
<dbReference type="InterPro" id="IPR046335">
    <property type="entry name" value="LacI/GalR-like_sensor"/>
</dbReference>